<protein>
    <submittedName>
        <fullName evidence="1">Uncharacterized protein</fullName>
    </submittedName>
</protein>
<reference evidence="1" key="1">
    <citation type="submission" date="2013-09" db="EMBL/GenBank/DDBJ databases">
        <authorList>
            <person name="Huang L."/>
            <person name="Zeng L."/>
            <person name="Zhu Y."/>
            <person name="Guo X."/>
        </authorList>
    </citation>
    <scope>NUCLEOTIDE SEQUENCE</scope>
    <source>
        <strain evidence="1">Gui44</strain>
        <plasmid evidence="1">pGui2</plasmid>
    </source>
</reference>
<sequence>MGFNLCVLVLLEFDLKKGEKLFGLHFRFFLKSVFQLGNSRLGFPSLGRSVLQSSEFNKIPTIVQKNLVVTHVRELEFPFYREKIYLLFVSIQ</sequence>
<geneLocation type="plasmid" evidence="1">
    <name>pGui2</name>
</geneLocation>
<dbReference type="EMBL" id="KF648558">
    <property type="protein sequence ID" value="AGZ85004.1"/>
    <property type="molecule type" value="Genomic_DNA"/>
</dbReference>
<reference evidence="1" key="2">
    <citation type="journal article" date="2014" name="PLoS Negl. Trop. Dis.">
        <title>Isolation and Characterization of Two Novel Plasmids from Pathogenic Leptospira interrogans Serogroup Canicola Serovar Canicola Strain Gui44.</title>
        <authorList>
            <person name="Zhu W.N."/>
            <person name="Huang L.L."/>
            <person name="Zeng L.B."/>
            <person name="Zhuang X.R."/>
            <person name="Chen C.Y."/>
            <person name="Wang Y.Z."/>
            <person name="Qin J.H."/>
            <person name="Zhu Y.Z."/>
            <person name="Guo X.K."/>
        </authorList>
    </citation>
    <scope>NUCLEOTIDE SEQUENCE</scope>
    <source>
        <strain evidence="1">Gui44</strain>
        <plasmid evidence="1">pGui2</plasmid>
    </source>
</reference>
<dbReference type="AlphaFoldDB" id="A0A067YC02"/>
<proteinExistence type="predicted"/>
<organism evidence="1">
    <name type="scientific">Leptospira interrogans serovar Canicola</name>
    <dbReference type="NCBI Taxonomy" id="211880"/>
    <lineage>
        <taxon>Bacteria</taxon>
        <taxon>Pseudomonadati</taxon>
        <taxon>Spirochaetota</taxon>
        <taxon>Spirochaetia</taxon>
        <taxon>Leptospirales</taxon>
        <taxon>Leptospiraceae</taxon>
        <taxon>Leptospira</taxon>
    </lineage>
</organism>
<name>A0A067YC02_LEPIR</name>
<accession>A0A067YC02</accession>
<keyword evidence="1" id="KW-0614">Plasmid</keyword>
<evidence type="ECO:0000313" key="1">
    <source>
        <dbReference type="EMBL" id="AGZ85004.1"/>
    </source>
</evidence>